<evidence type="ECO:0000256" key="2">
    <source>
        <dbReference type="SAM" id="Phobius"/>
    </source>
</evidence>
<evidence type="ECO:0000313" key="4">
    <source>
        <dbReference type="EMBL" id="GAA4285264.1"/>
    </source>
</evidence>
<organism evidence="4 5">
    <name type="scientific">Brevibacterium daeguense</name>
    <dbReference type="NCBI Taxonomy" id="909936"/>
    <lineage>
        <taxon>Bacteria</taxon>
        <taxon>Bacillati</taxon>
        <taxon>Actinomycetota</taxon>
        <taxon>Actinomycetes</taxon>
        <taxon>Micrococcales</taxon>
        <taxon>Brevibacteriaceae</taxon>
        <taxon>Brevibacterium</taxon>
    </lineage>
</organism>
<feature type="transmembrane region" description="Helical" evidence="2">
    <location>
        <begin position="32"/>
        <end position="56"/>
    </location>
</feature>
<protein>
    <recommendedName>
        <fullName evidence="3">DUF58 domain-containing protein</fullName>
    </recommendedName>
</protein>
<feature type="region of interest" description="Disordered" evidence="1">
    <location>
        <begin position="358"/>
        <end position="381"/>
    </location>
</feature>
<sequence length="381" mass="40737">MRLTTSGIVFLIAGVTLCIAAYRFALPGLLPAGILLIMLVGLSLALAFFTGARLAASLEARTRRVERVPVTEVGQALEIRTTVTNRSPLPVGPFELILEPQDGFGDTAVAHVPGMTAGAEVSVDAEFLPRHRGMSGLRSVRTVVAGPFGLTGVTKTAHSEYSVAVSTPIQPVRAPRSAGAARPLSDSPQLVRGDTSRDFHTREYVPGDDLRHIHWASTARVGELMVRQEAEEETPFVAVILDTGVREFSGPATELLISGAASVASSYLRAGYDLLFYTSGRRTILSGKRGEDMLRLASARYEPGSPAMPDELARLGAVVEAVICAQTSARADQVSSQLPRKTPRRRLVAEEVPEAAGLGSELFGESPALPDTWTRSARRSR</sequence>
<dbReference type="Pfam" id="PF01882">
    <property type="entry name" value="DUF58"/>
    <property type="match status" value="1"/>
</dbReference>
<dbReference type="PANTHER" id="PTHR34351:SF2">
    <property type="entry name" value="DUF58 DOMAIN-CONTAINING PROTEIN"/>
    <property type="match status" value="1"/>
</dbReference>
<name>A0ABP8EMM8_9MICO</name>
<dbReference type="InterPro" id="IPR002881">
    <property type="entry name" value="DUF58"/>
</dbReference>
<dbReference type="EMBL" id="BAABAZ010000012">
    <property type="protein sequence ID" value="GAA4285264.1"/>
    <property type="molecule type" value="Genomic_DNA"/>
</dbReference>
<feature type="region of interest" description="Disordered" evidence="1">
    <location>
        <begin position="174"/>
        <end position="194"/>
    </location>
</feature>
<proteinExistence type="predicted"/>
<evidence type="ECO:0000259" key="3">
    <source>
        <dbReference type="Pfam" id="PF01882"/>
    </source>
</evidence>
<keyword evidence="2" id="KW-1133">Transmembrane helix</keyword>
<keyword evidence="2" id="KW-0472">Membrane</keyword>
<feature type="transmembrane region" description="Helical" evidence="2">
    <location>
        <begin position="7"/>
        <end position="26"/>
    </location>
</feature>
<evidence type="ECO:0000313" key="5">
    <source>
        <dbReference type="Proteomes" id="UP001501586"/>
    </source>
</evidence>
<evidence type="ECO:0000256" key="1">
    <source>
        <dbReference type="SAM" id="MobiDB-lite"/>
    </source>
</evidence>
<keyword evidence="2" id="KW-0812">Transmembrane</keyword>
<gene>
    <name evidence="4" type="ORF">GCM10022261_27950</name>
</gene>
<comment type="caution">
    <text evidence="4">The sequence shown here is derived from an EMBL/GenBank/DDBJ whole genome shotgun (WGS) entry which is preliminary data.</text>
</comment>
<dbReference type="RefSeq" id="WP_236863058.1">
    <property type="nucleotide sequence ID" value="NZ_BAABAZ010000012.1"/>
</dbReference>
<feature type="domain" description="DUF58" evidence="3">
    <location>
        <begin position="201"/>
        <end position="271"/>
    </location>
</feature>
<accession>A0ABP8EMM8</accession>
<dbReference type="Proteomes" id="UP001501586">
    <property type="component" value="Unassembled WGS sequence"/>
</dbReference>
<dbReference type="PANTHER" id="PTHR34351">
    <property type="entry name" value="SLR1927 PROTEIN-RELATED"/>
    <property type="match status" value="1"/>
</dbReference>
<keyword evidence="5" id="KW-1185">Reference proteome</keyword>
<reference evidence="5" key="1">
    <citation type="journal article" date="2019" name="Int. J. Syst. Evol. Microbiol.">
        <title>The Global Catalogue of Microorganisms (GCM) 10K type strain sequencing project: providing services to taxonomists for standard genome sequencing and annotation.</title>
        <authorList>
            <consortium name="The Broad Institute Genomics Platform"/>
            <consortium name="The Broad Institute Genome Sequencing Center for Infectious Disease"/>
            <person name="Wu L."/>
            <person name="Ma J."/>
        </authorList>
    </citation>
    <scope>NUCLEOTIDE SEQUENCE [LARGE SCALE GENOMIC DNA]</scope>
    <source>
        <strain evidence="5">JCM 17458</strain>
    </source>
</reference>